<dbReference type="KEGG" id="gax:Pan161_03730"/>
<keyword evidence="2" id="KW-1185">Reference proteome</keyword>
<dbReference type="Proteomes" id="UP000316855">
    <property type="component" value="Chromosome"/>
</dbReference>
<proteinExistence type="predicted"/>
<gene>
    <name evidence="1" type="ORF">Pan161_03730</name>
</gene>
<evidence type="ECO:0000313" key="2">
    <source>
        <dbReference type="Proteomes" id="UP000316855"/>
    </source>
</evidence>
<reference evidence="1 2" key="1">
    <citation type="submission" date="2019-02" db="EMBL/GenBank/DDBJ databases">
        <title>Deep-cultivation of Planctomycetes and their phenomic and genomic characterization uncovers novel biology.</title>
        <authorList>
            <person name="Wiegand S."/>
            <person name="Jogler M."/>
            <person name="Boedeker C."/>
            <person name="Pinto D."/>
            <person name="Vollmers J."/>
            <person name="Rivas-Marin E."/>
            <person name="Kohn T."/>
            <person name="Peeters S.H."/>
            <person name="Heuer A."/>
            <person name="Rast P."/>
            <person name="Oberbeckmann S."/>
            <person name="Bunk B."/>
            <person name="Jeske O."/>
            <person name="Meyerdierks A."/>
            <person name="Storesund J.E."/>
            <person name="Kallscheuer N."/>
            <person name="Luecker S."/>
            <person name="Lage O.M."/>
            <person name="Pohl T."/>
            <person name="Merkel B.J."/>
            <person name="Hornburger P."/>
            <person name="Mueller R.-W."/>
            <person name="Bruemmer F."/>
            <person name="Labrenz M."/>
            <person name="Spormann A.M."/>
            <person name="Op den Camp H."/>
            <person name="Overmann J."/>
            <person name="Amann R."/>
            <person name="Jetten M.S.M."/>
            <person name="Mascher T."/>
            <person name="Medema M.H."/>
            <person name="Devos D.P."/>
            <person name="Kaster A.-K."/>
            <person name="Ovreas L."/>
            <person name="Rohde M."/>
            <person name="Galperin M.Y."/>
            <person name="Jogler C."/>
        </authorList>
    </citation>
    <scope>NUCLEOTIDE SEQUENCE [LARGE SCALE GENOMIC DNA]</scope>
    <source>
        <strain evidence="1 2">Pan161</strain>
    </source>
</reference>
<dbReference type="EMBL" id="CP036343">
    <property type="protein sequence ID" value="QDT88754.1"/>
    <property type="molecule type" value="Genomic_DNA"/>
</dbReference>
<evidence type="ECO:0000313" key="1">
    <source>
        <dbReference type="EMBL" id="QDT88754.1"/>
    </source>
</evidence>
<accession>A0A517V6Y0</accession>
<name>A0A517V6Y0_9PLAN</name>
<organism evidence="1 2">
    <name type="scientific">Gimesia algae</name>
    <dbReference type="NCBI Taxonomy" id="2527971"/>
    <lineage>
        <taxon>Bacteria</taxon>
        <taxon>Pseudomonadati</taxon>
        <taxon>Planctomycetota</taxon>
        <taxon>Planctomycetia</taxon>
        <taxon>Planctomycetales</taxon>
        <taxon>Planctomycetaceae</taxon>
        <taxon>Gimesia</taxon>
    </lineage>
</organism>
<sequence length="38" mass="4245">MRALNSLGSFMLNETTNLGSRVIELLEPLISRNEPQIS</sequence>
<dbReference type="AlphaFoldDB" id="A0A517V6Y0"/>
<protein>
    <submittedName>
        <fullName evidence="1">Uncharacterized protein</fullName>
    </submittedName>
</protein>